<dbReference type="EMBL" id="KV749662">
    <property type="protein sequence ID" value="OCL08408.1"/>
    <property type="molecule type" value="Genomic_DNA"/>
</dbReference>
<proteinExistence type="predicted"/>
<accession>A0A8E2F192</accession>
<dbReference type="OrthoDB" id="3001700at2759"/>
<feature type="non-terminal residue" evidence="2">
    <location>
        <position position="1"/>
    </location>
</feature>
<organism evidence="2 3">
    <name type="scientific">Glonium stellatum</name>
    <dbReference type="NCBI Taxonomy" id="574774"/>
    <lineage>
        <taxon>Eukaryota</taxon>
        <taxon>Fungi</taxon>
        <taxon>Dikarya</taxon>
        <taxon>Ascomycota</taxon>
        <taxon>Pezizomycotina</taxon>
        <taxon>Dothideomycetes</taxon>
        <taxon>Pleosporomycetidae</taxon>
        <taxon>Gloniales</taxon>
        <taxon>Gloniaceae</taxon>
        <taxon>Glonium</taxon>
    </lineage>
</organism>
<evidence type="ECO:0000313" key="2">
    <source>
        <dbReference type="EMBL" id="OCL08408.1"/>
    </source>
</evidence>
<keyword evidence="3" id="KW-1185">Reference proteome</keyword>
<protein>
    <submittedName>
        <fullName evidence="2">Uncharacterized protein</fullName>
    </submittedName>
</protein>
<gene>
    <name evidence="2" type="ORF">AOQ84DRAFT_248626</name>
</gene>
<feature type="non-terminal residue" evidence="2">
    <location>
        <position position="139"/>
    </location>
</feature>
<sequence>ERVKEYYNQQYESWVPWIEDQYLKWFTKDNKTSYSVKQQLNKTKLTGIEQVDNLQDGVNNLAAGQLGKGGLGESIGKLASKEGVNRAERGGKDEHGKSTEKQGSLGGYTVPLTENAKKGGEGLVEGAKGAGGYLGGWFG</sequence>
<dbReference type="Proteomes" id="UP000250140">
    <property type="component" value="Unassembled WGS sequence"/>
</dbReference>
<name>A0A8E2F192_9PEZI</name>
<reference evidence="2 3" key="1">
    <citation type="journal article" date="2016" name="Nat. Commun.">
        <title>Ectomycorrhizal ecology is imprinted in the genome of the dominant symbiotic fungus Cenococcum geophilum.</title>
        <authorList>
            <consortium name="DOE Joint Genome Institute"/>
            <person name="Peter M."/>
            <person name="Kohler A."/>
            <person name="Ohm R.A."/>
            <person name="Kuo A."/>
            <person name="Krutzmann J."/>
            <person name="Morin E."/>
            <person name="Arend M."/>
            <person name="Barry K.W."/>
            <person name="Binder M."/>
            <person name="Choi C."/>
            <person name="Clum A."/>
            <person name="Copeland A."/>
            <person name="Grisel N."/>
            <person name="Haridas S."/>
            <person name="Kipfer T."/>
            <person name="LaButti K."/>
            <person name="Lindquist E."/>
            <person name="Lipzen A."/>
            <person name="Maire R."/>
            <person name="Meier B."/>
            <person name="Mihaltcheva S."/>
            <person name="Molinier V."/>
            <person name="Murat C."/>
            <person name="Poggeler S."/>
            <person name="Quandt C.A."/>
            <person name="Sperisen C."/>
            <person name="Tritt A."/>
            <person name="Tisserant E."/>
            <person name="Crous P.W."/>
            <person name="Henrissat B."/>
            <person name="Nehls U."/>
            <person name="Egli S."/>
            <person name="Spatafora J.W."/>
            <person name="Grigoriev I.V."/>
            <person name="Martin F.M."/>
        </authorList>
    </citation>
    <scope>NUCLEOTIDE SEQUENCE [LARGE SCALE GENOMIC DNA]</scope>
    <source>
        <strain evidence="2 3">CBS 207.34</strain>
    </source>
</reference>
<feature type="compositionally biased region" description="Basic and acidic residues" evidence="1">
    <location>
        <begin position="79"/>
        <end position="100"/>
    </location>
</feature>
<feature type="region of interest" description="Disordered" evidence="1">
    <location>
        <begin position="77"/>
        <end position="112"/>
    </location>
</feature>
<dbReference type="AlphaFoldDB" id="A0A8E2F192"/>
<evidence type="ECO:0000313" key="3">
    <source>
        <dbReference type="Proteomes" id="UP000250140"/>
    </source>
</evidence>
<evidence type="ECO:0000256" key="1">
    <source>
        <dbReference type="SAM" id="MobiDB-lite"/>
    </source>
</evidence>